<sequence length="362" mass="40752">MSTFINTTTVFKYSIALHLSIEFRFSSLPRMLTLCAGGDKIYQNLSPLYCIASPGSLEVPFLGLSPSTFRRFSCGDIFLENFLQHNFPSYVPQKDLEVTSNNDFHVSYSDEPYYPYNNSWDTLSSNHNFDYDYFGNPTNLSRFPTITSLAPPSQLSPDRVIPNLVQSTALEPTGSDSHVLNPHQALQLPAPVGAYALPDESKDSALNYTNTAYSTSILQTLDIPQVNQNQHQTQARTADLTTSPSTSTSPASSSGTTSTTEIPKQKPARGRRKHNKDLKCPTCSKPFIRKCDLNKHSKNHERTFWCDITPCTYTKGFVSEKDRRRHVDTVHRKSTFTCHVPGCEATFSRSDSCQRHFEERHL</sequence>
<dbReference type="InterPro" id="IPR036236">
    <property type="entry name" value="Znf_C2H2_sf"/>
</dbReference>
<evidence type="ECO:0000256" key="2">
    <source>
        <dbReference type="SAM" id="MobiDB-lite"/>
    </source>
</evidence>
<dbReference type="Proteomes" id="UP001595075">
    <property type="component" value="Unassembled WGS sequence"/>
</dbReference>
<feature type="compositionally biased region" description="Basic residues" evidence="2">
    <location>
        <begin position="266"/>
        <end position="276"/>
    </location>
</feature>
<organism evidence="4 5">
    <name type="scientific">Oculimacula yallundae</name>
    <dbReference type="NCBI Taxonomy" id="86028"/>
    <lineage>
        <taxon>Eukaryota</taxon>
        <taxon>Fungi</taxon>
        <taxon>Dikarya</taxon>
        <taxon>Ascomycota</taxon>
        <taxon>Pezizomycotina</taxon>
        <taxon>Leotiomycetes</taxon>
        <taxon>Helotiales</taxon>
        <taxon>Ploettnerulaceae</taxon>
        <taxon>Oculimacula</taxon>
    </lineage>
</organism>
<feature type="domain" description="C2H2-type" evidence="3">
    <location>
        <begin position="278"/>
        <end position="300"/>
    </location>
</feature>
<keyword evidence="1" id="KW-0863">Zinc-finger</keyword>
<name>A0ABR4CGD6_9HELO</name>
<dbReference type="InterPro" id="IPR013087">
    <property type="entry name" value="Znf_C2H2_type"/>
</dbReference>
<dbReference type="SUPFAM" id="SSF57667">
    <property type="entry name" value="beta-beta-alpha zinc fingers"/>
    <property type="match status" value="1"/>
</dbReference>
<evidence type="ECO:0000313" key="5">
    <source>
        <dbReference type="Proteomes" id="UP001595075"/>
    </source>
</evidence>
<comment type="caution">
    <text evidence="4">The sequence shown here is derived from an EMBL/GenBank/DDBJ whole genome shotgun (WGS) entry which is preliminary data.</text>
</comment>
<keyword evidence="5" id="KW-1185">Reference proteome</keyword>
<dbReference type="PROSITE" id="PS50157">
    <property type="entry name" value="ZINC_FINGER_C2H2_2"/>
    <property type="match status" value="1"/>
</dbReference>
<feature type="region of interest" description="Disordered" evidence="2">
    <location>
        <begin position="227"/>
        <end position="277"/>
    </location>
</feature>
<evidence type="ECO:0000313" key="4">
    <source>
        <dbReference type="EMBL" id="KAL2068815.1"/>
    </source>
</evidence>
<reference evidence="4 5" key="1">
    <citation type="journal article" date="2024" name="Commun. Biol.">
        <title>Comparative genomic analysis of thermophilic fungi reveals convergent evolutionary adaptations and gene losses.</title>
        <authorList>
            <person name="Steindorff A.S."/>
            <person name="Aguilar-Pontes M.V."/>
            <person name="Robinson A.J."/>
            <person name="Andreopoulos B."/>
            <person name="LaButti K."/>
            <person name="Kuo A."/>
            <person name="Mondo S."/>
            <person name="Riley R."/>
            <person name="Otillar R."/>
            <person name="Haridas S."/>
            <person name="Lipzen A."/>
            <person name="Grimwood J."/>
            <person name="Schmutz J."/>
            <person name="Clum A."/>
            <person name="Reid I.D."/>
            <person name="Moisan M.C."/>
            <person name="Butler G."/>
            <person name="Nguyen T.T.M."/>
            <person name="Dewar K."/>
            <person name="Conant G."/>
            <person name="Drula E."/>
            <person name="Henrissat B."/>
            <person name="Hansel C."/>
            <person name="Singer S."/>
            <person name="Hutchinson M.I."/>
            <person name="de Vries R.P."/>
            <person name="Natvig D.O."/>
            <person name="Powell A.J."/>
            <person name="Tsang A."/>
            <person name="Grigoriev I.V."/>
        </authorList>
    </citation>
    <scope>NUCLEOTIDE SEQUENCE [LARGE SCALE GENOMIC DNA]</scope>
    <source>
        <strain evidence="4 5">CBS 494.80</strain>
    </source>
</reference>
<feature type="compositionally biased region" description="Low complexity" evidence="2">
    <location>
        <begin position="241"/>
        <end position="260"/>
    </location>
</feature>
<feature type="compositionally biased region" description="Polar residues" evidence="2">
    <location>
        <begin position="227"/>
        <end position="240"/>
    </location>
</feature>
<evidence type="ECO:0000256" key="1">
    <source>
        <dbReference type="PROSITE-ProRule" id="PRU00042"/>
    </source>
</evidence>
<keyword evidence="1" id="KW-0479">Metal-binding</keyword>
<gene>
    <name evidence="4" type="ORF">VTL71DRAFT_15153</name>
</gene>
<dbReference type="SMART" id="SM00355">
    <property type="entry name" value="ZnF_C2H2"/>
    <property type="match status" value="3"/>
</dbReference>
<accession>A0ABR4CGD6</accession>
<evidence type="ECO:0000259" key="3">
    <source>
        <dbReference type="PROSITE" id="PS50157"/>
    </source>
</evidence>
<keyword evidence="1" id="KW-0862">Zinc</keyword>
<dbReference type="Gene3D" id="3.30.160.60">
    <property type="entry name" value="Classic Zinc Finger"/>
    <property type="match status" value="1"/>
</dbReference>
<dbReference type="PROSITE" id="PS00028">
    <property type="entry name" value="ZINC_FINGER_C2H2_1"/>
    <property type="match status" value="2"/>
</dbReference>
<proteinExistence type="predicted"/>
<protein>
    <recommendedName>
        <fullName evidence="3">C2H2-type domain-containing protein</fullName>
    </recommendedName>
</protein>
<dbReference type="EMBL" id="JAZHXI010000008">
    <property type="protein sequence ID" value="KAL2068815.1"/>
    <property type="molecule type" value="Genomic_DNA"/>
</dbReference>